<dbReference type="PANTHER" id="PTHR43671">
    <property type="entry name" value="SERINE/THREONINE-PROTEIN KINASE NEK"/>
    <property type="match status" value="1"/>
</dbReference>
<feature type="region of interest" description="Disordered" evidence="11">
    <location>
        <begin position="440"/>
        <end position="604"/>
    </location>
</feature>
<dbReference type="RefSeq" id="WP_165703923.1">
    <property type="nucleotide sequence ID" value="NZ_JMCC02000066.1"/>
</dbReference>
<keyword evidence="4" id="KW-0808">Transferase</keyword>
<comment type="caution">
    <text evidence="14">The sequence shown here is derived from an EMBL/GenBank/DDBJ whole genome shotgun (WGS) entry which is preliminary data.</text>
</comment>
<dbReference type="SUPFAM" id="SSF56112">
    <property type="entry name" value="Protein kinase-like (PK-like)"/>
    <property type="match status" value="1"/>
</dbReference>
<evidence type="ECO:0000256" key="11">
    <source>
        <dbReference type="SAM" id="MobiDB-lite"/>
    </source>
</evidence>
<dbReference type="PROSITE" id="PS00108">
    <property type="entry name" value="PROTEIN_KINASE_ST"/>
    <property type="match status" value="1"/>
</dbReference>
<evidence type="ECO:0000256" key="7">
    <source>
        <dbReference type="ARBA" id="ARBA00022840"/>
    </source>
</evidence>
<dbReference type="InterPro" id="IPR011009">
    <property type="entry name" value="Kinase-like_dom_sf"/>
</dbReference>
<evidence type="ECO:0000313" key="14">
    <source>
        <dbReference type="EMBL" id="KIG14787.1"/>
    </source>
</evidence>
<feature type="compositionally biased region" description="Polar residues" evidence="11">
    <location>
        <begin position="372"/>
        <end position="385"/>
    </location>
</feature>
<feature type="binding site" evidence="10">
    <location>
        <position position="52"/>
    </location>
    <ligand>
        <name>ATP</name>
        <dbReference type="ChEBI" id="CHEBI:30616"/>
    </ligand>
</feature>
<dbReference type="InterPro" id="IPR008271">
    <property type="entry name" value="Ser/Thr_kinase_AS"/>
</dbReference>
<evidence type="ECO:0000256" key="8">
    <source>
        <dbReference type="ARBA" id="ARBA00047899"/>
    </source>
</evidence>
<evidence type="ECO:0000256" key="5">
    <source>
        <dbReference type="ARBA" id="ARBA00022741"/>
    </source>
</evidence>
<dbReference type="CDD" id="cd14014">
    <property type="entry name" value="STKc_PknB_like"/>
    <property type="match status" value="1"/>
</dbReference>
<evidence type="ECO:0000256" key="9">
    <source>
        <dbReference type="ARBA" id="ARBA00048679"/>
    </source>
</evidence>
<evidence type="ECO:0000256" key="2">
    <source>
        <dbReference type="ARBA" id="ARBA00012513"/>
    </source>
</evidence>
<keyword evidence="5 10" id="KW-0547">Nucleotide-binding</keyword>
<evidence type="ECO:0000256" key="1">
    <source>
        <dbReference type="ARBA" id="ARBA00010886"/>
    </source>
</evidence>
<dbReference type="SMART" id="SM00220">
    <property type="entry name" value="S_TKc"/>
    <property type="match status" value="1"/>
</dbReference>
<protein>
    <recommendedName>
        <fullName evidence="2">non-specific serine/threonine protein kinase</fullName>
        <ecNumber evidence="2">2.7.11.1</ecNumber>
    </recommendedName>
</protein>
<accession>A0A0C2D3V5</accession>
<keyword evidence="6 14" id="KW-0418">Kinase</keyword>
<dbReference type="PROSITE" id="PS00107">
    <property type="entry name" value="PROTEIN_KINASE_ATP"/>
    <property type="match status" value="1"/>
</dbReference>
<evidence type="ECO:0000256" key="4">
    <source>
        <dbReference type="ARBA" id="ARBA00022679"/>
    </source>
</evidence>
<dbReference type="GO" id="GO:0005524">
    <property type="term" value="F:ATP binding"/>
    <property type="evidence" value="ECO:0007669"/>
    <property type="project" value="UniProtKB-UniRule"/>
</dbReference>
<dbReference type="EMBL" id="JMCC02000066">
    <property type="protein sequence ID" value="KIG14787.1"/>
    <property type="molecule type" value="Genomic_DNA"/>
</dbReference>
<evidence type="ECO:0000256" key="3">
    <source>
        <dbReference type="ARBA" id="ARBA00022527"/>
    </source>
</evidence>
<keyword evidence="3 14" id="KW-0723">Serine/threonine-protein kinase</keyword>
<evidence type="ECO:0000256" key="10">
    <source>
        <dbReference type="PROSITE-ProRule" id="PRU10141"/>
    </source>
</evidence>
<organism evidence="14 15">
    <name type="scientific">Enhygromyxa salina</name>
    <dbReference type="NCBI Taxonomy" id="215803"/>
    <lineage>
        <taxon>Bacteria</taxon>
        <taxon>Pseudomonadati</taxon>
        <taxon>Myxococcota</taxon>
        <taxon>Polyangia</taxon>
        <taxon>Nannocystales</taxon>
        <taxon>Nannocystaceae</taxon>
        <taxon>Enhygromyxa</taxon>
    </lineage>
</organism>
<gene>
    <name evidence="14" type="ORF">DB30_06373</name>
</gene>
<keyword evidence="7 10" id="KW-0067">ATP-binding</keyword>
<proteinExistence type="inferred from homology"/>
<feature type="domain" description="Protein kinase" evidence="13">
    <location>
        <begin position="23"/>
        <end position="289"/>
    </location>
</feature>
<keyword evidence="12" id="KW-0472">Membrane</keyword>
<dbReference type="Gene3D" id="1.10.510.10">
    <property type="entry name" value="Transferase(Phosphotransferase) domain 1"/>
    <property type="match status" value="1"/>
</dbReference>
<dbReference type="GO" id="GO:0004674">
    <property type="term" value="F:protein serine/threonine kinase activity"/>
    <property type="evidence" value="ECO:0007669"/>
    <property type="project" value="UniProtKB-KW"/>
</dbReference>
<dbReference type="EC" id="2.7.11.1" evidence="2"/>
<keyword evidence="12" id="KW-0812">Transmembrane</keyword>
<evidence type="ECO:0000256" key="6">
    <source>
        <dbReference type="ARBA" id="ARBA00022777"/>
    </source>
</evidence>
<dbReference type="InterPro" id="IPR017441">
    <property type="entry name" value="Protein_kinase_ATP_BS"/>
</dbReference>
<evidence type="ECO:0000259" key="13">
    <source>
        <dbReference type="PROSITE" id="PS50011"/>
    </source>
</evidence>
<feature type="compositionally biased region" description="Basic residues" evidence="11">
    <location>
        <begin position="590"/>
        <end position="604"/>
    </location>
</feature>
<keyword evidence="12" id="KW-1133">Transmembrane helix</keyword>
<sequence length="604" mass="63140">MSESAHLHPDLEALVGATLHDRYRVDSLLGVGGMGAVFKACHTGLDRDVAIKVLHPEIGRDASVSKRFDREATSASRLDHPNCVRVTDFGTTEAGTKYLVMELLEGTELEARLGRPWAPAATIETAKQILSGLEHAHHFGIVHRDLKPENVFITTDFRGEEIAKLVDFGIAKLLDERGTEKLTRQGIVFGTPRYMSPEQAAGGKVDARTDLYAAGLIFYEMLAGRPPFTADDPAQLLRMQIMEEPPPLPDAVPRPLANVVQKLLEKSKMDRFASARETIEALDAASSLIAAAPISEPPTHRSGAAWQPAPAPASVRSGATISTGSAGASSAAGVRRTVALRTGSHAGIGQPATGAFESLPASASEHPGTASHPATSPTTQLQQPSGAGEGVSVTAPIVVVSAPRAEPRPREWAPFAAAGVALLMIFAAVGVGMTLISGDEPRSEQNADAAASAPEHLAVASSQPVAGPIEDEADLAGSANDPPAPGPTRPATLGPGRSPATTPSGSPQPRDKAADADDAPAPPHEKSTDPKSIPKPAPTPAPVDGTQPADERADEPTNTVTDVDADTAADRDRKQAEDEAKRREHEAAKRSKKASKAKGKAKDK</sequence>
<dbReference type="PANTHER" id="PTHR43671:SF13">
    <property type="entry name" value="SERINE_THREONINE-PROTEIN KINASE NEK2"/>
    <property type="match status" value="1"/>
</dbReference>
<dbReference type="InterPro" id="IPR050660">
    <property type="entry name" value="NEK_Ser/Thr_kinase"/>
</dbReference>
<dbReference type="Gene3D" id="3.30.200.20">
    <property type="entry name" value="Phosphorylase Kinase, domain 1"/>
    <property type="match status" value="1"/>
</dbReference>
<feature type="compositionally biased region" description="Low complexity" evidence="11">
    <location>
        <begin position="317"/>
        <end position="333"/>
    </location>
</feature>
<dbReference type="PROSITE" id="PS50011">
    <property type="entry name" value="PROTEIN_KINASE_DOM"/>
    <property type="match status" value="1"/>
</dbReference>
<dbReference type="Pfam" id="PF00069">
    <property type="entry name" value="Pkinase"/>
    <property type="match status" value="1"/>
</dbReference>
<comment type="catalytic activity">
    <reaction evidence="8">
        <text>L-threonyl-[protein] + ATP = O-phospho-L-threonyl-[protein] + ADP + H(+)</text>
        <dbReference type="Rhea" id="RHEA:46608"/>
        <dbReference type="Rhea" id="RHEA-COMP:11060"/>
        <dbReference type="Rhea" id="RHEA-COMP:11605"/>
        <dbReference type="ChEBI" id="CHEBI:15378"/>
        <dbReference type="ChEBI" id="CHEBI:30013"/>
        <dbReference type="ChEBI" id="CHEBI:30616"/>
        <dbReference type="ChEBI" id="CHEBI:61977"/>
        <dbReference type="ChEBI" id="CHEBI:456216"/>
        <dbReference type="EC" id="2.7.11.1"/>
    </reaction>
</comment>
<dbReference type="FunFam" id="3.30.200.20:FF:000035">
    <property type="entry name" value="Serine/threonine protein kinase Stk1"/>
    <property type="match status" value="1"/>
</dbReference>
<evidence type="ECO:0000313" key="15">
    <source>
        <dbReference type="Proteomes" id="UP000031599"/>
    </source>
</evidence>
<reference evidence="14 15" key="1">
    <citation type="submission" date="2014-12" db="EMBL/GenBank/DDBJ databases">
        <title>Genome assembly of Enhygromyxa salina DSM 15201.</title>
        <authorList>
            <person name="Sharma G."/>
            <person name="Subramanian S."/>
        </authorList>
    </citation>
    <scope>NUCLEOTIDE SEQUENCE [LARGE SCALE GENOMIC DNA]</scope>
    <source>
        <strain evidence="14 15">DSM 15201</strain>
    </source>
</reference>
<dbReference type="InterPro" id="IPR000719">
    <property type="entry name" value="Prot_kinase_dom"/>
</dbReference>
<dbReference type="Proteomes" id="UP000031599">
    <property type="component" value="Unassembled WGS sequence"/>
</dbReference>
<comment type="catalytic activity">
    <reaction evidence="9">
        <text>L-seryl-[protein] + ATP = O-phospho-L-seryl-[protein] + ADP + H(+)</text>
        <dbReference type="Rhea" id="RHEA:17989"/>
        <dbReference type="Rhea" id="RHEA-COMP:9863"/>
        <dbReference type="Rhea" id="RHEA-COMP:11604"/>
        <dbReference type="ChEBI" id="CHEBI:15378"/>
        <dbReference type="ChEBI" id="CHEBI:29999"/>
        <dbReference type="ChEBI" id="CHEBI:30616"/>
        <dbReference type="ChEBI" id="CHEBI:83421"/>
        <dbReference type="ChEBI" id="CHEBI:456216"/>
        <dbReference type="EC" id="2.7.11.1"/>
    </reaction>
</comment>
<feature type="compositionally biased region" description="Basic and acidic residues" evidence="11">
    <location>
        <begin position="568"/>
        <end position="589"/>
    </location>
</feature>
<dbReference type="AlphaFoldDB" id="A0A0C2D3V5"/>
<feature type="region of interest" description="Disordered" evidence="11">
    <location>
        <begin position="294"/>
        <end position="390"/>
    </location>
</feature>
<comment type="similarity">
    <text evidence="1">Belongs to the protein kinase superfamily. NEK Ser/Thr protein kinase family. NIMA subfamily.</text>
</comment>
<feature type="transmembrane region" description="Helical" evidence="12">
    <location>
        <begin position="412"/>
        <end position="436"/>
    </location>
</feature>
<evidence type="ECO:0000256" key="12">
    <source>
        <dbReference type="SAM" id="Phobius"/>
    </source>
</evidence>
<name>A0A0C2D3V5_9BACT</name>